<accession>A0A167XX45</accession>
<dbReference type="NCBIfam" id="TIGR01764">
    <property type="entry name" value="excise"/>
    <property type="match status" value="1"/>
</dbReference>
<protein>
    <recommendedName>
        <fullName evidence="1">Helix-turn-helix domain-containing protein</fullName>
    </recommendedName>
</protein>
<dbReference type="InterPro" id="IPR041657">
    <property type="entry name" value="HTH_17"/>
</dbReference>
<dbReference type="GO" id="GO:0003677">
    <property type="term" value="F:DNA binding"/>
    <property type="evidence" value="ECO:0007669"/>
    <property type="project" value="InterPro"/>
</dbReference>
<dbReference type="STRING" id="249352.SAMN05444395_102524"/>
<feature type="domain" description="Helix-turn-helix" evidence="1">
    <location>
        <begin position="48"/>
        <end position="96"/>
    </location>
</feature>
<gene>
    <name evidence="2" type="ORF">FBFR_04720</name>
</gene>
<dbReference type="AlphaFoldDB" id="A0A167XX45"/>
<evidence type="ECO:0000313" key="3">
    <source>
        <dbReference type="Proteomes" id="UP000077164"/>
    </source>
</evidence>
<dbReference type="RefSeq" id="WP_066077693.1">
    <property type="nucleotide sequence ID" value="NZ_FRDK01000002.1"/>
</dbReference>
<dbReference type="Proteomes" id="UP000077164">
    <property type="component" value="Unassembled WGS sequence"/>
</dbReference>
<reference evidence="2 3" key="1">
    <citation type="submission" date="2016-03" db="EMBL/GenBank/DDBJ databases">
        <title>Draft genome sequence of Flavobacterium fryxellicola DSM 16209.</title>
        <authorList>
            <person name="Shin S.-K."/>
            <person name="Yi H."/>
        </authorList>
    </citation>
    <scope>NUCLEOTIDE SEQUENCE [LARGE SCALE GENOMIC DNA]</scope>
    <source>
        <strain evidence="2 3">DSM 16209</strain>
    </source>
</reference>
<sequence length="98" mass="11649">MNTQQFFQSFDNLQEEVKELKALQRRILLLLENFRLISSDKSSVLEDWISVKETCALLSCSEVTLWKIRKEGIIPFTRIKRTIRFKRIDVLNYLNQIG</sequence>
<evidence type="ECO:0000259" key="1">
    <source>
        <dbReference type="Pfam" id="PF12728"/>
    </source>
</evidence>
<comment type="caution">
    <text evidence="2">The sequence shown here is derived from an EMBL/GenBank/DDBJ whole genome shotgun (WGS) entry which is preliminary data.</text>
</comment>
<dbReference type="InterPro" id="IPR010093">
    <property type="entry name" value="SinI_DNA-bd"/>
</dbReference>
<proteinExistence type="predicted"/>
<name>A0A167XX45_9FLAO</name>
<dbReference type="OrthoDB" id="1097811at2"/>
<organism evidence="2 3">
    <name type="scientific">Flavobacterium fryxellicola</name>
    <dbReference type="NCBI Taxonomy" id="249352"/>
    <lineage>
        <taxon>Bacteria</taxon>
        <taxon>Pseudomonadati</taxon>
        <taxon>Bacteroidota</taxon>
        <taxon>Flavobacteriia</taxon>
        <taxon>Flavobacteriales</taxon>
        <taxon>Flavobacteriaceae</taxon>
        <taxon>Flavobacterium</taxon>
    </lineage>
</organism>
<dbReference type="InterPro" id="IPR009061">
    <property type="entry name" value="DNA-bd_dom_put_sf"/>
</dbReference>
<evidence type="ECO:0000313" key="2">
    <source>
        <dbReference type="EMBL" id="OAB28778.1"/>
    </source>
</evidence>
<dbReference type="SUPFAM" id="SSF46955">
    <property type="entry name" value="Putative DNA-binding domain"/>
    <property type="match status" value="1"/>
</dbReference>
<keyword evidence="3" id="KW-1185">Reference proteome</keyword>
<dbReference type="EMBL" id="LVJE01000010">
    <property type="protein sequence ID" value="OAB28778.1"/>
    <property type="molecule type" value="Genomic_DNA"/>
</dbReference>
<dbReference type="Pfam" id="PF12728">
    <property type="entry name" value="HTH_17"/>
    <property type="match status" value="1"/>
</dbReference>